<reference evidence="12" key="1">
    <citation type="submission" date="2022-12" db="EMBL/GenBank/DDBJ databases">
        <authorList>
            <person name="Petersen C."/>
        </authorList>
    </citation>
    <scope>NUCLEOTIDE SEQUENCE</scope>
    <source>
        <strain evidence="12">IBT 16125</strain>
    </source>
</reference>
<comment type="subcellular location">
    <subcellularLocation>
        <location evidence="2">Mitochondrion membrane</location>
        <topology evidence="2">Single-pass membrane protein</topology>
    </subcellularLocation>
</comment>
<dbReference type="GO" id="GO:0033617">
    <property type="term" value="P:mitochondrial respiratory chain complex IV assembly"/>
    <property type="evidence" value="ECO:0007669"/>
    <property type="project" value="UniProtKB-UniRule"/>
</dbReference>
<evidence type="ECO:0000256" key="4">
    <source>
        <dbReference type="ARBA" id="ARBA00011351"/>
    </source>
</evidence>
<comment type="function">
    <text evidence="1 9">Required for assembly of cytochrome c oxidase (complex IV).</text>
</comment>
<evidence type="ECO:0000256" key="8">
    <source>
        <dbReference type="ARBA" id="ARBA00023136"/>
    </source>
</evidence>
<dbReference type="EMBL" id="JAPVEA010000006">
    <property type="protein sequence ID" value="KAJ5449778.1"/>
    <property type="molecule type" value="Genomic_DNA"/>
</dbReference>
<dbReference type="GeneID" id="81599852"/>
<dbReference type="InterPro" id="IPR041752">
    <property type="entry name" value="Coa3"/>
</dbReference>
<accession>A0AAD6C3Y2</accession>
<evidence type="ECO:0000256" key="5">
    <source>
        <dbReference type="ARBA" id="ARBA00022692"/>
    </source>
</evidence>
<keyword evidence="6 9" id="KW-1133">Transmembrane helix</keyword>
<evidence type="ECO:0000256" key="2">
    <source>
        <dbReference type="ARBA" id="ARBA00004304"/>
    </source>
</evidence>
<feature type="transmembrane region" description="Helical" evidence="9">
    <location>
        <begin position="33"/>
        <end position="52"/>
    </location>
</feature>
<comment type="subunit">
    <text evidence="4 9">Component of 250-400 kDa complexes called cytochrome oxidase assembly intermediates or COA complexes.</text>
</comment>
<organism evidence="12 13">
    <name type="scientific">Penicillium daleae</name>
    <dbReference type="NCBI Taxonomy" id="63821"/>
    <lineage>
        <taxon>Eukaryota</taxon>
        <taxon>Fungi</taxon>
        <taxon>Dikarya</taxon>
        <taxon>Ascomycota</taxon>
        <taxon>Pezizomycotina</taxon>
        <taxon>Eurotiomycetes</taxon>
        <taxon>Eurotiomycetidae</taxon>
        <taxon>Eurotiales</taxon>
        <taxon>Aspergillaceae</taxon>
        <taxon>Penicillium</taxon>
    </lineage>
</organism>
<comment type="caution">
    <text evidence="12">The sequence shown here is derived from an EMBL/GenBank/DDBJ whole genome shotgun (WGS) entry which is preliminary data.</text>
</comment>
<proteinExistence type="inferred from homology"/>
<keyword evidence="8 9" id="KW-0472">Membrane</keyword>
<protein>
    <recommendedName>
        <fullName evidence="9">Cytochrome c oxidase assembly factor 3</fullName>
    </recommendedName>
</protein>
<sequence length="141" mass="15234">MATGIFNSTYYGKDYRAGAALLRARRPYLFKNALTGFGLFAFSIGVCTYLSISSFTIEGPCSYIRDHPASCHSPTNLGGTIPQDTSPPTGHSTQGPFQDQFANHDAFLTNTDAYTISAVGQEEFSDVKVPDAPTQKLPAQK</sequence>
<evidence type="ECO:0000256" key="7">
    <source>
        <dbReference type="ARBA" id="ARBA00023128"/>
    </source>
</evidence>
<dbReference type="Proteomes" id="UP001213681">
    <property type="component" value="Unassembled WGS sequence"/>
</dbReference>
<dbReference type="PANTHER" id="PTHR15642:SF3">
    <property type="entry name" value="CYTOCHROME C OXIDASE ASSEMBLY FACTOR 3 HOMOLOG, MITOCHONDRIAL"/>
    <property type="match status" value="1"/>
</dbReference>
<keyword evidence="9" id="KW-0999">Mitochondrion inner membrane</keyword>
<keyword evidence="5 9" id="KW-0812">Transmembrane</keyword>
<dbReference type="RefSeq" id="XP_056765313.1">
    <property type="nucleotide sequence ID" value="XM_056909609.1"/>
</dbReference>
<evidence type="ECO:0000256" key="10">
    <source>
        <dbReference type="SAM" id="MobiDB-lite"/>
    </source>
</evidence>
<gene>
    <name evidence="12" type="ORF">N7458_006227</name>
</gene>
<name>A0AAD6C3Y2_9EURO</name>
<comment type="similarity">
    <text evidence="3 9">Belongs to the COA3 family.</text>
</comment>
<feature type="domain" description="Cytochrome c oxidase assembly factor 3 mitochondrial coiled-coil" evidence="11">
    <location>
        <begin position="21"/>
        <end position="49"/>
    </location>
</feature>
<evidence type="ECO:0000256" key="1">
    <source>
        <dbReference type="ARBA" id="ARBA00003064"/>
    </source>
</evidence>
<evidence type="ECO:0000259" key="11">
    <source>
        <dbReference type="Pfam" id="PF09813"/>
    </source>
</evidence>
<dbReference type="Pfam" id="PF09813">
    <property type="entry name" value="Coa3_cc"/>
    <property type="match status" value="1"/>
</dbReference>
<evidence type="ECO:0000313" key="13">
    <source>
        <dbReference type="Proteomes" id="UP001213681"/>
    </source>
</evidence>
<dbReference type="AlphaFoldDB" id="A0AAD6C3Y2"/>
<reference evidence="12" key="2">
    <citation type="journal article" date="2023" name="IMA Fungus">
        <title>Comparative genomic study of the Penicillium genus elucidates a diverse pangenome and 15 lateral gene transfer events.</title>
        <authorList>
            <person name="Petersen C."/>
            <person name="Sorensen T."/>
            <person name="Nielsen M.R."/>
            <person name="Sondergaard T.E."/>
            <person name="Sorensen J.L."/>
            <person name="Fitzpatrick D.A."/>
            <person name="Frisvad J.C."/>
            <person name="Nielsen K.L."/>
        </authorList>
    </citation>
    <scope>NUCLEOTIDE SEQUENCE</scope>
    <source>
        <strain evidence="12">IBT 16125</strain>
    </source>
</reference>
<evidence type="ECO:0000256" key="6">
    <source>
        <dbReference type="ARBA" id="ARBA00022989"/>
    </source>
</evidence>
<evidence type="ECO:0000256" key="9">
    <source>
        <dbReference type="RuleBase" id="RU367056"/>
    </source>
</evidence>
<evidence type="ECO:0000313" key="12">
    <source>
        <dbReference type="EMBL" id="KAJ5449778.1"/>
    </source>
</evidence>
<keyword evidence="7 9" id="KW-0496">Mitochondrion</keyword>
<dbReference type="GO" id="GO:0005743">
    <property type="term" value="C:mitochondrial inner membrane"/>
    <property type="evidence" value="ECO:0007669"/>
    <property type="project" value="UniProtKB-UniRule"/>
</dbReference>
<dbReference type="InterPro" id="IPR018628">
    <property type="entry name" value="Coa3_CC"/>
</dbReference>
<feature type="region of interest" description="Disordered" evidence="10">
    <location>
        <begin position="74"/>
        <end position="99"/>
    </location>
</feature>
<dbReference type="PANTHER" id="PTHR15642">
    <property type="entry name" value="CYTOCHROME C OXIDASE ASSEMBLY FACTOR 3, MITOCHONDRIAL"/>
    <property type="match status" value="1"/>
</dbReference>
<keyword evidence="13" id="KW-1185">Reference proteome</keyword>
<evidence type="ECO:0000256" key="3">
    <source>
        <dbReference type="ARBA" id="ARBA00007035"/>
    </source>
</evidence>